<keyword evidence="2" id="KW-1185">Reference proteome</keyword>
<keyword evidence="1" id="KW-0378">Hydrolase</keyword>
<reference evidence="1 2" key="1">
    <citation type="journal article" date="2018" name="Environ. Microbiol.">
        <title>Novel energy conservation strategies and behaviour of Pelotomaculum schinkii driving syntrophic propionate catabolism.</title>
        <authorList>
            <person name="Hidalgo-Ahumada C.A.P."/>
            <person name="Nobu M.K."/>
            <person name="Narihiro T."/>
            <person name="Tamaki H."/>
            <person name="Liu W.T."/>
            <person name="Kamagata Y."/>
            <person name="Stams A.J.M."/>
            <person name="Imachi H."/>
            <person name="Sousa D.Z."/>
        </authorList>
    </citation>
    <scope>NUCLEOTIDE SEQUENCE [LARGE SCALE GENOMIC DNA]</scope>
    <source>
        <strain evidence="1 2">MGP</strain>
    </source>
</reference>
<organism evidence="1 2">
    <name type="scientific">Pelotomaculum propionicicum</name>
    <dbReference type="NCBI Taxonomy" id="258475"/>
    <lineage>
        <taxon>Bacteria</taxon>
        <taxon>Bacillati</taxon>
        <taxon>Bacillota</taxon>
        <taxon>Clostridia</taxon>
        <taxon>Eubacteriales</taxon>
        <taxon>Desulfotomaculaceae</taxon>
        <taxon>Pelotomaculum</taxon>
    </lineage>
</organism>
<dbReference type="InterPro" id="IPR023214">
    <property type="entry name" value="HAD_sf"/>
</dbReference>
<dbReference type="GO" id="GO:0008967">
    <property type="term" value="F:phosphoglycolate phosphatase activity"/>
    <property type="evidence" value="ECO:0007669"/>
    <property type="project" value="UniProtKB-EC"/>
</dbReference>
<accession>A0A4Y7RKA9</accession>
<name>A0A4Y7RKA9_9FIRM</name>
<dbReference type="OrthoDB" id="9809962at2"/>
<dbReference type="EMBL" id="QFFZ01000048">
    <property type="protein sequence ID" value="TEB09424.1"/>
    <property type="molecule type" value="Genomic_DNA"/>
</dbReference>
<dbReference type="Gene3D" id="3.40.50.1000">
    <property type="entry name" value="HAD superfamily/HAD-like"/>
    <property type="match status" value="1"/>
</dbReference>
<protein>
    <submittedName>
        <fullName evidence="1">Phosphoglycolate phosphatase</fullName>
        <ecNumber evidence="1">3.1.3.18</ecNumber>
    </submittedName>
</protein>
<evidence type="ECO:0000313" key="1">
    <source>
        <dbReference type="EMBL" id="TEB09424.1"/>
    </source>
</evidence>
<dbReference type="Pfam" id="PF00702">
    <property type="entry name" value="Hydrolase"/>
    <property type="match status" value="1"/>
</dbReference>
<evidence type="ECO:0000313" key="2">
    <source>
        <dbReference type="Proteomes" id="UP000297597"/>
    </source>
</evidence>
<dbReference type="SUPFAM" id="SSF56784">
    <property type="entry name" value="HAD-like"/>
    <property type="match status" value="1"/>
</dbReference>
<comment type="caution">
    <text evidence="1">The sequence shown here is derived from an EMBL/GenBank/DDBJ whole genome shotgun (WGS) entry which is preliminary data.</text>
</comment>
<dbReference type="CDD" id="cd01427">
    <property type="entry name" value="HAD_like"/>
    <property type="match status" value="1"/>
</dbReference>
<gene>
    <name evidence="1" type="primary">gph</name>
    <name evidence="1" type="ORF">Pmgp_03134</name>
</gene>
<dbReference type="EC" id="3.1.3.18" evidence="1"/>
<dbReference type="InterPro" id="IPR036412">
    <property type="entry name" value="HAD-like_sf"/>
</dbReference>
<proteinExistence type="predicted"/>
<dbReference type="AlphaFoldDB" id="A0A4Y7RKA9"/>
<dbReference type="Proteomes" id="UP000297597">
    <property type="component" value="Unassembled WGS sequence"/>
</dbReference>
<sequence length="219" mass="25175">MDMKEFMSQYFKVLTKKFKEIVPPDQMKKSLLAATGAMIHNSRPGKTNQEVFMETFVPLVNRPAAELTPLFDYFYTHEYKELRSYTTPDPVAGKVVGKLAGHGYRLVLATNPVFPYKAIMERMRWAGVDSFPWELVTAYEDSHYCKPNPCYYDEILRKIGLPGHRVLMVGNDTTMDLIASSLGIKTFLVTDYLIDKGDSTWQPDFKGRLHELLNYLNID</sequence>